<proteinExistence type="predicted"/>
<dbReference type="Pfam" id="PF07790">
    <property type="entry name" value="Pilin_N"/>
    <property type="match status" value="1"/>
</dbReference>
<evidence type="ECO:0000259" key="2">
    <source>
        <dbReference type="PROSITE" id="PS51820"/>
    </source>
</evidence>
<organism evidence="3 4">
    <name type="scientific">Methanospirillum lacunae</name>
    <dbReference type="NCBI Taxonomy" id="668570"/>
    <lineage>
        <taxon>Archaea</taxon>
        <taxon>Methanobacteriati</taxon>
        <taxon>Methanobacteriota</taxon>
        <taxon>Stenosarchaea group</taxon>
        <taxon>Methanomicrobia</taxon>
        <taxon>Methanomicrobiales</taxon>
        <taxon>Methanospirillaceae</taxon>
        <taxon>Methanospirillum</taxon>
    </lineage>
</organism>
<dbReference type="SUPFAM" id="SSF56988">
    <property type="entry name" value="Anthrax protective antigen"/>
    <property type="match status" value="1"/>
</dbReference>
<keyword evidence="4" id="KW-1185">Reference proteome</keyword>
<dbReference type="InterPro" id="IPR011658">
    <property type="entry name" value="PA14_dom"/>
</dbReference>
<evidence type="ECO:0000313" key="3">
    <source>
        <dbReference type="EMBL" id="PWR72070.1"/>
    </source>
</evidence>
<dbReference type="InterPro" id="IPR012859">
    <property type="entry name" value="Pilin_N_archaeal"/>
</dbReference>
<evidence type="ECO:0000313" key="4">
    <source>
        <dbReference type="Proteomes" id="UP000245657"/>
    </source>
</evidence>
<name>A0A2V2N0D7_9EURY</name>
<evidence type="ECO:0000256" key="1">
    <source>
        <dbReference type="SAM" id="Phobius"/>
    </source>
</evidence>
<gene>
    <name evidence="3" type="ORF">DK846_08760</name>
</gene>
<accession>A0A2V2N0D7</accession>
<sequence>MAGVIMIKEPGLSELISALLLIVILVSAASVVLVVLTSQYPPKIIPDPRLEIWNETTINENVTNNTIYIQSRGGDPVDENEYLFRAIPISGPPYTFYSDSPTISNTAGTNNLVTGNTINFSVNMTPIISSVQVIYRNNGNGHDSGLYEVLMYEKKFLKTLPNSSPTSTNAPTDYYFVRLLTSGSGTVVPSGGTTTTLDGFTVVKVPVGTQISLTGTATSGIINLATNRTEFWTQDHMNSTEADSIPNAIGKTTTTFSPLINTNQTVYFSFGLPESHITIFNLGAGGIVSNGSVSISDGGSYTFTVTSGDPFSALFSATGSGTISTLRWISGTATDGNSVISGGENVKNAANNTTFTYLNSSVTQDISLAVIFSPSYSIKATTGLGGTISPLGVTNYSAGSTPTYTITASGENRSYEILVDGVAWTDINPAHKTQTYTFSPLTGSHTIHSRFAIQGVWGNYWGSATVNGSYNDPDNRRAVGVRNSYPWQYIESTTAWNKQLHHHIQFADSLAMSIPATPAYSTLEAAWPNGPNRVPISTTNAVGSNTDKDYFYVNWSGLMFIENPGSYRFWIRADDGIKLFIDGVMQSIDARAWIKPYPPDAADWYPCTTDPSVVIPGWHTYTIWYYENAGKAAAELRYQLPGTTSNAYNANFFTDLYYLVD</sequence>
<dbReference type="EMBL" id="QGMY01000007">
    <property type="protein sequence ID" value="PWR72070.1"/>
    <property type="molecule type" value="Genomic_DNA"/>
</dbReference>
<comment type="caution">
    <text evidence="3">The sequence shown here is derived from an EMBL/GenBank/DDBJ whole genome shotgun (WGS) entry which is preliminary data.</text>
</comment>
<feature type="transmembrane region" description="Helical" evidence="1">
    <location>
        <begin position="12"/>
        <end position="36"/>
    </location>
</feature>
<protein>
    <recommendedName>
        <fullName evidence="2">PA14 domain-containing protein</fullName>
    </recommendedName>
</protein>
<dbReference type="Pfam" id="PF07691">
    <property type="entry name" value="PA14"/>
    <property type="match status" value="1"/>
</dbReference>
<reference evidence="3 4" key="1">
    <citation type="submission" date="2018-05" db="EMBL/GenBank/DDBJ databases">
        <title>Draft genome of Methanospirillum lacunae Ki8-1.</title>
        <authorList>
            <person name="Dueholm M.S."/>
            <person name="Nielsen P.H."/>
            <person name="Bakmann L.F."/>
            <person name="Otzen D.E."/>
        </authorList>
    </citation>
    <scope>NUCLEOTIDE SEQUENCE [LARGE SCALE GENOMIC DNA]</scope>
    <source>
        <strain evidence="3 4">Ki8-1</strain>
    </source>
</reference>
<dbReference type="InterPro" id="IPR037524">
    <property type="entry name" value="PA14/GLEYA"/>
</dbReference>
<dbReference type="Proteomes" id="UP000245657">
    <property type="component" value="Unassembled WGS sequence"/>
</dbReference>
<feature type="domain" description="PA14" evidence="2">
    <location>
        <begin position="491"/>
        <end position="652"/>
    </location>
</feature>
<keyword evidence="1" id="KW-0812">Transmembrane</keyword>
<dbReference type="AlphaFoldDB" id="A0A2V2N0D7"/>
<keyword evidence="1" id="KW-1133">Transmembrane helix</keyword>
<dbReference type="PROSITE" id="PS51820">
    <property type="entry name" value="PA14"/>
    <property type="match status" value="1"/>
</dbReference>
<keyword evidence="1" id="KW-0472">Membrane</keyword>